<dbReference type="EMBL" id="LRDB01000023">
    <property type="protein sequence ID" value="KYG76469.1"/>
    <property type="molecule type" value="Genomic_DNA"/>
</dbReference>
<dbReference type="PANTHER" id="PTHR37299">
    <property type="entry name" value="TRANSCRIPTIONAL REGULATOR-RELATED"/>
    <property type="match status" value="1"/>
</dbReference>
<dbReference type="RefSeq" id="WP_068415539.1">
    <property type="nucleotide sequence ID" value="NZ_LRDB01000023.1"/>
</dbReference>
<accession>A0A150XCK5</accession>
<dbReference type="GO" id="GO:0003677">
    <property type="term" value="F:DNA binding"/>
    <property type="evidence" value="ECO:0007669"/>
    <property type="project" value="InterPro"/>
</dbReference>
<sequence length="279" mass="32221">MRSFFNTASFSSLSPPLPNQVKEEKILYWLTITVSLLAVLEFGQDYIKSVLNNSDFSLMQSLSYKLFWFVFIPFTLLLLHLQNKFNLNTGKRKTLLKKSFLIICITLSHLLVFSLLLYIISFTINGEPWPLTLLLTQKLSTRLYLGLSFYIIFSFIYYHFSQKAIKSKDQKSNLNTFRIKNGSKSTFVETQKINFIVSDGPYLEVNTLENKHVILDSLKNIIESLPENFKRIHKSTIVNTNQIEMSKSRGNGDHDLVLKCGKTVRLSRNYAQSLKGILH</sequence>
<keyword evidence="1" id="KW-1133">Transmembrane helix</keyword>
<dbReference type="GO" id="GO:0000156">
    <property type="term" value="F:phosphorelay response regulator activity"/>
    <property type="evidence" value="ECO:0007669"/>
    <property type="project" value="InterPro"/>
</dbReference>
<dbReference type="PROSITE" id="PS50930">
    <property type="entry name" value="HTH_LYTTR"/>
    <property type="match status" value="1"/>
</dbReference>
<dbReference type="Pfam" id="PF04397">
    <property type="entry name" value="LytTR"/>
    <property type="match status" value="1"/>
</dbReference>
<feature type="transmembrane region" description="Helical" evidence="1">
    <location>
        <begin position="62"/>
        <end position="79"/>
    </location>
</feature>
<comment type="caution">
    <text evidence="3">The sequence shown here is derived from an EMBL/GenBank/DDBJ whole genome shotgun (WGS) entry which is preliminary data.</text>
</comment>
<dbReference type="PANTHER" id="PTHR37299:SF1">
    <property type="entry name" value="STAGE 0 SPORULATION PROTEIN A HOMOLOG"/>
    <property type="match status" value="1"/>
</dbReference>
<evidence type="ECO:0000259" key="2">
    <source>
        <dbReference type="PROSITE" id="PS50930"/>
    </source>
</evidence>
<dbReference type="SMART" id="SM00850">
    <property type="entry name" value="LytTR"/>
    <property type="match status" value="1"/>
</dbReference>
<keyword evidence="1" id="KW-0472">Membrane</keyword>
<gene>
    <name evidence="3" type="ORF">AWN68_05390</name>
</gene>
<feature type="transmembrane region" description="Helical" evidence="1">
    <location>
        <begin position="100"/>
        <end position="121"/>
    </location>
</feature>
<evidence type="ECO:0000313" key="3">
    <source>
        <dbReference type="EMBL" id="KYG76469.1"/>
    </source>
</evidence>
<feature type="transmembrane region" description="Helical" evidence="1">
    <location>
        <begin position="141"/>
        <end position="160"/>
    </location>
</feature>
<dbReference type="Gene3D" id="2.40.50.1020">
    <property type="entry name" value="LytTr DNA-binding domain"/>
    <property type="match status" value="1"/>
</dbReference>
<feature type="domain" description="HTH LytTR-type" evidence="2">
    <location>
        <begin position="177"/>
        <end position="279"/>
    </location>
</feature>
<dbReference type="InterPro" id="IPR046947">
    <property type="entry name" value="LytR-like"/>
</dbReference>
<dbReference type="STRING" id="296218.AWN68_05390"/>
<name>A0A150XCK5_9BACT</name>
<evidence type="ECO:0000313" key="4">
    <source>
        <dbReference type="Proteomes" id="UP000075615"/>
    </source>
</evidence>
<dbReference type="InterPro" id="IPR007492">
    <property type="entry name" value="LytTR_DNA-bd_dom"/>
</dbReference>
<protein>
    <recommendedName>
        <fullName evidence="2">HTH LytTR-type domain-containing protein</fullName>
    </recommendedName>
</protein>
<keyword evidence="1" id="KW-0812">Transmembrane</keyword>
<dbReference type="Proteomes" id="UP000075615">
    <property type="component" value="Unassembled WGS sequence"/>
</dbReference>
<dbReference type="AlphaFoldDB" id="A0A150XCK5"/>
<evidence type="ECO:0000256" key="1">
    <source>
        <dbReference type="SAM" id="Phobius"/>
    </source>
</evidence>
<keyword evidence="4" id="KW-1185">Reference proteome</keyword>
<proteinExistence type="predicted"/>
<feature type="transmembrane region" description="Helical" evidence="1">
    <location>
        <begin position="26"/>
        <end position="42"/>
    </location>
</feature>
<organism evidence="3 4">
    <name type="scientific">Roseivirga echinicomitans</name>
    <dbReference type="NCBI Taxonomy" id="296218"/>
    <lineage>
        <taxon>Bacteria</taxon>
        <taxon>Pseudomonadati</taxon>
        <taxon>Bacteroidota</taxon>
        <taxon>Cytophagia</taxon>
        <taxon>Cytophagales</taxon>
        <taxon>Roseivirgaceae</taxon>
        <taxon>Roseivirga</taxon>
    </lineage>
</organism>
<reference evidence="3 4" key="1">
    <citation type="submission" date="2016-01" db="EMBL/GenBank/DDBJ databases">
        <title>Genome sequencing of Roseivirga echinicomitans KMM 6058.</title>
        <authorList>
            <person name="Selvaratnam C."/>
            <person name="Thevarajoo S."/>
            <person name="Goh K.M."/>
            <person name="Ee R."/>
            <person name="Chan K.-G."/>
            <person name="Chong C.S."/>
        </authorList>
    </citation>
    <scope>NUCLEOTIDE SEQUENCE [LARGE SCALE GENOMIC DNA]</scope>
    <source>
        <strain evidence="3 4">KMM 6058</strain>
    </source>
</reference>
<dbReference type="OrthoDB" id="1116942at2"/>